<protein>
    <submittedName>
        <fullName evidence="6">TetR family transcriptional regulator</fullName>
    </submittedName>
</protein>
<dbReference type="EMBL" id="BONP01000008">
    <property type="protein sequence ID" value="GIG39922.1"/>
    <property type="molecule type" value="Genomic_DNA"/>
</dbReference>
<sequence>MVRELVDLLWRDHPAAPPGGGRGPRSKVSTSQAVEAALRIADVDGLGAVTLRRLGATLGIAPNAVYTHVGSRDDLLVLMTDAVRARQPLAHHTGATWRDRVRQVADDELALFLAHPWLLDVTDQRTAFGPGTIAVYDHQLHALDGTGLGDVDRDAALTLVLDLARASARARLPDPRNAQIAAVWAAWHARLGEYVGDRYPLARRVGAAAGAAMDAPSSPEHAWRFGLDRVLDALDVLVRGADVGPGHTPSDAPTP</sequence>
<evidence type="ECO:0000313" key="6">
    <source>
        <dbReference type="EMBL" id="GIG39922.1"/>
    </source>
</evidence>
<gene>
    <name evidence="6" type="ORF">Cph01nite_16840</name>
</gene>
<comment type="caution">
    <text evidence="6">The sequence shown here is derived from an EMBL/GenBank/DDBJ whole genome shotgun (WGS) entry which is preliminary data.</text>
</comment>
<evidence type="ECO:0000256" key="1">
    <source>
        <dbReference type="ARBA" id="ARBA00023015"/>
    </source>
</evidence>
<keyword evidence="7" id="KW-1185">Reference proteome</keyword>
<reference evidence="6 7" key="1">
    <citation type="submission" date="2021-01" db="EMBL/GenBank/DDBJ databases">
        <title>Whole genome shotgun sequence of Cellulomonas phragmiteti NBRC 110785.</title>
        <authorList>
            <person name="Komaki H."/>
            <person name="Tamura T."/>
        </authorList>
    </citation>
    <scope>NUCLEOTIDE SEQUENCE [LARGE SCALE GENOMIC DNA]</scope>
    <source>
        <strain evidence="6 7">NBRC 110785</strain>
    </source>
</reference>
<dbReference type="SUPFAM" id="SSF46689">
    <property type="entry name" value="Homeodomain-like"/>
    <property type="match status" value="1"/>
</dbReference>
<dbReference type="Gene3D" id="1.10.357.10">
    <property type="entry name" value="Tetracycline Repressor, domain 2"/>
    <property type="match status" value="1"/>
</dbReference>
<evidence type="ECO:0000313" key="7">
    <source>
        <dbReference type="Proteomes" id="UP000614741"/>
    </source>
</evidence>
<dbReference type="Gene3D" id="1.10.10.60">
    <property type="entry name" value="Homeodomain-like"/>
    <property type="match status" value="1"/>
</dbReference>
<dbReference type="InterPro" id="IPR004111">
    <property type="entry name" value="Repressor_TetR_C"/>
</dbReference>
<dbReference type="InterPro" id="IPR036271">
    <property type="entry name" value="Tet_transcr_reg_TetR-rel_C_sf"/>
</dbReference>
<dbReference type="Pfam" id="PF02909">
    <property type="entry name" value="TetR_C_1"/>
    <property type="match status" value="1"/>
</dbReference>
<evidence type="ECO:0000256" key="4">
    <source>
        <dbReference type="PROSITE-ProRule" id="PRU00335"/>
    </source>
</evidence>
<keyword evidence="1" id="KW-0805">Transcription regulation</keyword>
<feature type="domain" description="HTH tetR-type" evidence="5">
    <location>
        <begin position="27"/>
        <end position="87"/>
    </location>
</feature>
<name>A0ABQ4DLQ1_9CELL</name>
<evidence type="ECO:0000256" key="3">
    <source>
        <dbReference type="ARBA" id="ARBA00023163"/>
    </source>
</evidence>
<accession>A0ABQ4DLQ1</accession>
<dbReference type="InterPro" id="IPR001647">
    <property type="entry name" value="HTH_TetR"/>
</dbReference>
<evidence type="ECO:0000259" key="5">
    <source>
        <dbReference type="PROSITE" id="PS50977"/>
    </source>
</evidence>
<evidence type="ECO:0000256" key="2">
    <source>
        <dbReference type="ARBA" id="ARBA00023125"/>
    </source>
</evidence>
<dbReference type="PROSITE" id="PS50977">
    <property type="entry name" value="HTH_TETR_2"/>
    <property type="match status" value="1"/>
</dbReference>
<proteinExistence type="predicted"/>
<organism evidence="6 7">
    <name type="scientific">Cellulomonas phragmiteti</name>
    <dbReference type="NCBI Taxonomy" id="478780"/>
    <lineage>
        <taxon>Bacteria</taxon>
        <taxon>Bacillati</taxon>
        <taxon>Actinomycetota</taxon>
        <taxon>Actinomycetes</taxon>
        <taxon>Micrococcales</taxon>
        <taxon>Cellulomonadaceae</taxon>
        <taxon>Cellulomonas</taxon>
    </lineage>
</organism>
<dbReference type="InterPro" id="IPR009057">
    <property type="entry name" value="Homeodomain-like_sf"/>
</dbReference>
<keyword evidence="3" id="KW-0804">Transcription</keyword>
<dbReference type="Proteomes" id="UP000614741">
    <property type="component" value="Unassembled WGS sequence"/>
</dbReference>
<keyword evidence="2 4" id="KW-0238">DNA-binding</keyword>
<feature type="DNA-binding region" description="H-T-H motif" evidence="4">
    <location>
        <begin position="50"/>
        <end position="69"/>
    </location>
</feature>
<dbReference type="SUPFAM" id="SSF48498">
    <property type="entry name" value="Tetracyclin repressor-like, C-terminal domain"/>
    <property type="match status" value="1"/>
</dbReference>